<dbReference type="PANTHER" id="PTHR47425">
    <property type="entry name" value="FARB-RELATED"/>
    <property type="match status" value="1"/>
</dbReference>
<dbReference type="GO" id="GO:0008270">
    <property type="term" value="F:zinc ion binding"/>
    <property type="evidence" value="ECO:0007669"/>
    <property type="project" value="InterPro"/>
</dbReference>
<name>A0A1V6X8T6_PENNA</name>
<feature type="domain" description="Zn(2)-C6 fungal-type" evidence="8">
    <location>
        <begin position="12"/>
        <end position="44"/>
    </location>
</feature>
<keyword evidence="3" id="KW-0238">DNA-binding</keyword>
<dbReference type="SUPFAM" id="SSF57701">
    <property type="entry name" value="Zn2/Cys6 DNA-binding domain"/>
    <property type="match status" value="1"/>
</dbReference>
<evidence type="ECO:0000259" key="8">
    <source>
        <dbReference type="PROSITE" id="PS50048"/>
    </source>
</evidence>
<feature type="region of interest" description="Disordered" evidence="6">
    <location>
        <begin position="885"/>
        <end position="911"/>
    </location>
</feature>
<keyword evidence="7" id="KW-0472">Membrane</keyword>
<keyword evidence="1" id="KW-0479">Metal-binding</keyword>
<dbReference type="CDD" id="cd00067">
    <property type="entry name" value="GAL4"/>
    <property type="match status" value="1"/>
</dbReference>
<evidence type="ECO:0000256" key="1">
    <source>
        <dbReference type="ARBA" id="ARBA00022723"/>
    </source>
</evidence>
<dbReference type="InterPro" id="IPR036864">
    <property type="entry name" value="Zn2-C6_fun-type_DNA-bd_sf"/>
</dbReference>
<evidence type="ECO:0000256" key="4">
    <source>
        <dbReference type="ARBA" id="ARBA00023163"/>
    </source>
</evidence>
<dbReference type="OMA" id="VCMMVME"/>
<protein>
    <recommendedName>
        <fullName evidence="8">Zn(2)-C6 fungal-type domain-containing protein</fullName>
    </recommendedName>
</protein>
<dbReference type="GO" id="GO:0006351">
    <property type="term" value="P:DNA-templated transcription"/>
    <property type="evidence" value="ECO:0007669"/>
    <property type="project" value="InterPro"/>
</dbReference>
<keyword evidence="2" id="KW-0805">Transcription regulation</keyword>
<keyword evidence="5" id="KW-0539">Nucleus</keyword>
<comment type="caution">
    <text evidence="9">The sequence shown here is derived from an EMBL/GenBank/DDBJ whole genome shotgun (WGS) entry which is preliminary data.</text>
</comment>
<sequence length="1025" mass="114463">MTPQRHRRSAVACENCRKRKVRCSVSVTGIPCAGCTQDKAECILRERTGSLVAPRPPQETDQVDQLRAESGSIPLSKPSASMQRDSHDPVPQAAHAELLDFTGDDGTPRSITERHSITERRDDVAERTGVEISSTVLGQGKRTGQVPFYTGEAPGYTSILDVCTQLDQTVPRHILLSPDISPSLSTQDREFLQHKGVFTMPEKNTCTELLRVYFHHIHPIMPIVDVKILLNFNQGIQTKEWNLLLLWSMFFAAANFVDESIWLLEGYSSRKEMKIAMYSRAKCMYDNGGETDKVVLIQSALLMGFWHSKRDGHAQPWYWIGVAISLCQILGLHRDPDSAKINSAFPDRRRPIWRRLWWSCFFRDRWLSLTLGRPLRITLDDCDQPMPSAADLLSDVAELPASITSAYIPNDLPQLADYWLVLIKLTALPVSANFCCFIVLRIVSHGDRASLITFYRPYITRIPEQLPPTHVEEWQHEIRSQLDLAALQSNSILNDLVRERLLSFACPMTPSLLVPAMHIHLLNCKSADALTRRVGFNKLELCMMVMEELQETYAAAAVYRGVFLGAINELHPHLFVGSTLQNSNVADPSTSRVESPEASAMLPTVSDDVLNALLDETSFLDFWDSFNDTGNEEEELPAVPASGLQLIRTQEFKSTGIFLAPIDLVSRSADTRQVLNAESCRSHPRILSGFSASSLHRSEAQRLIIHGIIVPRSSALARPDLPPLRYSLSSERFSAMTRESSQQEGTALRSESNFGEQLTPRKALLPKLQELVDSEDFGDVCTIHVQNPSSTPYRYIAYSSQIRIILQSALPYVSHTCTIAENFRSVGRSCLVRGVSAISWAYTAYDVVHEGHQAYLRNLDILAPPSKAYKDARYLTSSSVGKQNAIGNAPSSSTLALGNENTGWGDDDSDVDRLEPWPARYIPLADDYRVVMAKRAVFQGIASIVLPTFTIHRVVKYSGRFFKHSGTLLARPCMPVGLGLFTVPFLPYIFDGPVHDLVELGSHGTDSIYIFGQDGIIEACTIWYA</sequence>
<dbReference type="GO" id="GO:0003677">
    <property type="term" value="F:DNA binding"/>
    <property type="evidence" value="ECO:0007669"/>
    <property type="project" value="UniProtKB-KW"/>
</dbReference>
<evidence type="ECO:0000256" key="7">
    <source>
        <dbReference type="SAM" id="Phobius"/>
    </source>
</evidence>
<reference evidence="10" key="1">
    <citation type="journal article" date="2017" name="Nat. Microbiol.">
        <title>Global analysis of biosynthetic gene clusters reveals vast potential of secondary metabolite production in Penicillium species.</title>
        <authorList>
            <person name="Nielsen J.C."/>
            <person name="Grijseels S."/>
            <person name="Prigent S."/>
            <person name="Ji B."/>
            <person name="Dainat J."/>
            <person name="Nielsen K.F."/>
            <person name="Frisvad J.C."/>
            <person name="Workman M."/>
            <person name="Nielsen J."/>
        </authorList>
    </citation>
    <scope>NUCLEOTIDE SEQUENCE [LARGE SCALE GENOMIC DNA]</scope>
    <source>
        <strain evidence="10">IBT 13039</strain>
    </source>
</reference>
<dbReference type="Pfam" id="PF00172">
    <property type="entry name" value="Zn_clus"/>
    <property type="match status" value="1"/>
</dbReference>
<keyword evidence="7" id="KW-0812">Transmembrane</keyword>
<dbReference type="CDD" id="cd12148">
    <property type="entry name" value="fungal_TF_MHR"/>
    <property type="match status" value="1"/>
</dbReference>
<gene>
    <name evidence="9" type="ORF">PENNAL_c0104G01135</name>
</gene>
<dbReference type="InterPro" id="IPR019560">
    <property type="entry name" value="Mitochondrial_18_kDa_protein"/>
</dbReference>
<dbReference type="InterPro" id="IPR007219">
    <property type="entry name" value="XnlR_reg_dom"/>
</dbReference>
<dbReference type="AlphaFoldDB" id="A0A1V6X8T6"/>
<feature type="region of interest" description="Disordered" evidence="6">
    <location>
        <begin position="735"/>
        <end position="755"/>
    </location>
</feature>
<dbReference type="InterPro" id="IPR052761">
    <property type="entry name" value="Fungal_Detox/Toxin_TFs"/>
</dbReference>
<evidence type="ECO:0000256" key="3">
    <source>
        <dbReference type="ARBA" id="ARBA00023125"/>
    </source>
</evidence>
<keyword evidence="7" id="KW-1133">Transmembrane helix</keyword>
<dbReference type="InterPro" id="IPR001138">
    <property type="entry name" value="Zn2Cys6_DnaBD"/>
</dbReference>
<dbReference type="SMART" id="SM00906">
    <property type="entry name" value="Fungal_trans"/>
    <property type="match status" value="1"/>
</dbReference>
<evidence type="ECO:0000256" key="5">
    <source>
        <dbReference type="ARBA" id="ARBA00023242"/>
    </source>
</evidence>
<feature type="compositionally biased region" description="Polar residues" evidence="6">
    <location>
        <begin position="885"/>
        <end position="902"/>
    </location>
</feature>
<dbReference type="Pfam" id="PF04082">
    <property type="entry name" value="Fungal_trans"/>
    <property type="match status" value="1"/>
</dbReference>
<dbReference type="STRING" id="60175.A0A1V6X8T6"/>
<evidence type="ECO:0000256" key="6">
    <source>
        <dbReference type="SAM" id="MobiDB-lite"/>
    </source>
</evidence>
<dbReference type="GO" id="GO:0000981">
    <property type="term" value="F:DNA-binding transcription factor activity, RNA polymerase II-specific"/>
    <property type="evidence" value="ECO:0007669"/>
    <property type="project" value="InterPro"/>
</dbReference>
<keyword evidence="10" id="KW-1185">Reference proteome</keyword>
<dbReference type="PROSITE" id="PS00463">
    <property type="entry name" value="ZN2_CY6_FUNGAL_1"/>
    <property type="match status" value="1"/>
</dbReference>
<dbReference type="EMBL" id="MOOB01000104">
    <property type="protein sequence ID" value="OQE71574.1"/>
    <property type="molecule type" value="Genomic_DNA"/>
</dbReference>
<dbReference type="PANTHER" id="PTHR47425:SF3">
    <property type="entry name" value="ZN(II)2CYS6 TRANSCRIPTION FACTOR (EUROFUNG)"/>
    <property type="match status" value="1"/>
</dbReference>
<evidence type="ECO:0000313" key="10">
    <source>
        <dbReference type="Proteomes" id="UP000191691"/>
    </source>
</evidence>
<dbReference type="Gene3D" id="4.10.240.10">
    <property type="entry name" value="Zn(2)-C6 fungal-type DNA-binding domain"/>
    <property type="match status" value="1"/>
</dbReference>
<feature type="transmembrane region" description="Helical" evidence="7">
    <location>
        <begin position="968"/>
        <end position="990"/>
    </location>
</feature>
<proteinExistence type="predicted"/>
<dbReference type="SMART" id="SM00066">
    <property type="entry name" value="GAL4"/>
    <property type="match status" value="1"/>
</dbReference>
<dbReference type="Pfam" id="PF10558">
    <property type="entry name" value="MTP18"/>
    <property type="match status" value="1"/>
</dbReference>
<feature type="region of interest" description="Disordered" evidence="6">
    <location>
        <begin position="52"/>
        <end position="88"/>
    </location>
</feature>
<organism evidence="9 10">
    <name type="scientific">Penicillium nalgiovense</name>
    <dbReference type="NCBI Taxonomy" id="60175"/>
    <lineage>
        <taxon>Eukaryota</taxon>
        <taxon>Fungi</taxon>
        <taxon>Dikarya</taxon>
        <taxon>Ascomycota</taxon>
        <taxon>Pezizomycotina</taxon>
        <taxon>Eurotiomycetes</taxon>
        <taxon>Eurotiomycetidae</taxon>
        <taxon>Eurotiales</taxon>
        <taxon>Aspergillaceae</taxon>
        <taxon>Penicillium</taxon>
    </lineage>
</organism>
<evidence type="ECO:0000313" key="9">
    <source>
        <dbReference type="EMBL" id="OQE71574.1"/>
    </source>
</evidence>
<accession>A0A1V6X8T6</accession>
<keyword evidence="4" id="KW-0804">Transcription</keyword>
<evidence type="ECO:0000256" key="2">
    <source>
        <dbReference type="ARBA" id="ARBA00023015"/>
    </source>
</evidence>
<dbReference type="PROSITE" id="PS50048">
    <property type="entry name" value="ZN2_CY6_FUNGAL_2"/>
    <property type="match status" value="1"/>
</dbReference>
<dbReference type="Proteomes" id="UP000191691">
    <property type="component" value="Unassembled WGS sequence"/>
</dbReference>